<dbReference type="AlphaFoldDB" id="A0AAD3RWT2"/>
<evidence type="ECO:0000313" key="3">
    <source>
        <dbReference type="Proteomes" id="UP001279734"/>
    </source>
</evidence>
<accession>A0AAD3RWT2</accession>
<reference evidence="2" key="1">
    <citation type="submission" date="2023-05" db="EMBL/GenBank/DDBJ databases">
        <title>Nepenthes gracilis genome sequencing.</title>
        <authorList>
            <person name="Fukushima K."/>
        </authorList>
    </citation>
    <scope>NUCLEOTIDE SEQUENCE</scope>
    <source>
        <strain evidence="2">SING2019-196</strain>
    </source>
</reference>
<keyword evidence="1" id="KW-0812">Transmembrane</keyword>
<dbReference type="Proteomes" id="UP001279734">
    <property type="component" value="Unassembled WGS sequence"/>
</dbReference>
<evidence type="ECO:0000256" key="1">
    <source>
        <dbReference type="SAM" id="Phobius"/>
    </source>
</evidence>
<keyword evidence="3" id="KW-1185">Reference proteome</keyword>
<organism evidence="2 3">
    <name type="scientific">Nepenthes gracilis</name>
    <name type="common">Slender pitcher plant</name>
    <dbReference type="NCBI Taxonomy" id="150966"/>
    <lineage>
        <taxon>Eukaryota</taxon>
        <taxon>Viridiplantae</taxon>
        <taxon>Streptophyta</taxon>
        <taxon>Embryophyta</taxon>
        <taxon>Tracheophyta</taxon>
        <taxon>Spermatophyta</taxon>
        <taxon>Magnoliopsida</taxon>
        <taxon>eudicotyledons</taxon>
        <taxon>Gunneridae</taxon>
        <taxon>Pentapetalae</taxon>
        <taxon>Caryophyllales</taxon>
        <taxon>Nepenthaceae</taxon>
        <taxon>Nepenthes</taxon>
    </lineage>
</organism>
<dbReference type="EMBL" id="BSYO01000001">
    <property type="protein sequence ID" value="GMG98562.1"/>
    <property type="molecule type" value="Genomic_DNA"/>
</dbReference>
<keyword evidence="1" id="KW-1133">Transmembrane helix</keyword>
<comment type="caution">
    <text evidence="2">The sequence shown here is derived from an EMBL/GenBank/DDBJ whole genome shotgun (WGS) entry which is preliminary data.</text>
</comment>
<evidence type="ECO:0000313" key="2">
    <source>
        <dbReference type="EMBL" id="GMG98562.1"/>
    </source>
</evidence>
<feature type="transmembrane region" description="Helical" evidence="1">
    <location>
        <begin position="20"/>
        <end position="52"/>
    </location>
</feature>
<sequence>MHIIYVINTIKILPDKQPCIILSTILVAIVIITTVVATVIVIVVVSVAIAVVDGAREGRIKLTVVGVAQLFSCGGIVLCTRGGDGCDGGGGGFSGISGGVMVSVRLEVLKAIPMFSDCRGCWLWGRRLRGEVGNRRRKQRHSADDDIWRRQSNFWRVLCRCQLGLHMGDDEGMEGSECATSPEVNSVERRLSTV</sequence>
<gene>
    <name evidence="2" type="ORF">Nepgr_000402</name>
</gene>
<keyword evidence="1" id="KW-0472">Membrane</keyword>
<protein>
    <submittedName>
        <fullName evidence="2">Uncharacterized protein</fullName>
    </submittedName>
</protein>
<name>A0AAD3RWT2_NEPGR</name>
<proteinExistence type="predicted"/>